<sequence>MFQPPERPAFLQPGSGGYGIAHSLPEFTFEETPLGLSGGGGGGYGAGSGAAGAGDAGPGSLLYTSPIFSTTGSSVGPASGAFHLPFHHSTSPSANTNTPSPASSSLAHHHLHQRSSPLSSSSSADMESAHDVNAQEAAARDYQPNLQGPLVGNRIPSTVITEAYAKADPVYVAKTMVRYLAGAPRLLLLPLTQAQMLPQTYSHYRPIQGDGNCGWRAIAFGYFETLLSLGNKAELDAERQRIESLNAFIQTAGGHPDYVYQPMADETIELFDRLSAVFSSPEAAMTELLDSFNNAEIAGAIIYHFRLLAGAWLRGNADSFSAFITSDLGVSGYAEATIERPNVEIDNLGIILLVNVLLKPVGFVLEIAYLDRSAGSEVNHYRFPEEANRSHPSELGPTIHLLFRPDHYDILYLAGPPPPPPTTVPEVDLQVHRVAFSQGYEIASTPLHSYADELHANPLALIPGFDAGPPGLNTVMGLGTPSPISPFTASPASPWMSTPFAEPMPQHSQPPRAPITVPTPISAQPPQRHQLRFSEYCQLPEYRDTWREPAFQTSTFKNSHFNVAHYNNPNFQPEEYKPDADESELAPRVGSRKRGSV</sequence>
<dbReference type="Gene3D" id="1.20.1300.20">
    <property type="entry name" value="Peptidase C65 Otubain, subdomain 2"/>
    <property type="match status" value="1"/>
</dbReference>
<evidence type="ECO:0000256" key="6">
    <source>
        <dbReference type="ARBA" id="ARBA00022807"/>
    </source>
</evidence>
<dbReference type="Pfam" id="PF10275">
    <property type="entry name" value="Peptidase_C65"/>
    <property type="match status" value="1"/>
</dbReference>
<keyword evidence="4" id="KW-0833">Ubl conjugation pathway</keyword>
<dbReference type="InterPro" id="IPR003323">
    <property type="entry name" value="OTU_dom"/>
</dbReference>
<evidence type="ECO:0000313" key="10">
    <source>
        <dbReference type="Proteomes" id="UP001239445"/>
    </source>
</evidence>
<evidence type="ECO:0000256" key="5">
    <source>
        <dbReference type="ARBA" id="ARBA00022801"/>
    </source>
</evidence>
<evidence type="ECO:0000313" key="9">
    <source>
        <dbReference type="EMBL" id="KAK1758692.1"/>
    </source>
</evidence>
<dbReference type="InterPro" id="IPR042467">
    <property type="entry name" value="Peptidase_C65_otubain_sub2"/>
</dbReference>
<dbReference type="InterPro" id="IPR019400">
    <property type="entry name" value="Peptidase_C65_otubain"/>
</dbReference>
<dbReference type="GO" id="GO:0043130">
    <property type="term" value="F:ubiquitin binding"/>
    <property type="evidence" value="ECO:0007669"/>
    <property type="project" value="TreeGrafter"/>
</dbReference>
<dbReference type="PROSITE" id="PS50802">
    <property type="entry name" value="OTU"/>
    <property type="match status" value="1"/>
</dbReference>
<dbReference type="InterPro" id="IPR042468">
    <property type="entry name" value="Peptidase_C65_otubain_sub1"/>
</dbReference>
<comment type="catalytic activity">
    <reaction evidence="1">
        <text>Thiol-dependent hydrolysis of ester, thioester, amide, peptide and isopeptide bonds formed by the C-terminal Gly of ubiquitin (a 76-residue protein attached to proteins as an intracellular targeting signal).</text>
        <dbReference type="EC" id="3.4.19.12"/>
    </reaction>
</comment>
<dbReference type="GO" id="GO:0006508">
    <property type="term" value="P:proteolysis"/>
    <property type="evidence" value="ECO:0007669"/>
    <property type="project" value="UniProtKB-KW"/>
</dbReference>
<keyword evidence="10" id="KW-1185">Reference proteome</keyword>
<name>A0AAJ0BKT4_9PEZI</name>
<organism evidence="9 10">
    <name type="scientific">Echria macrotheca</name>
    <dbReference type="NCBI Taxonomy" id="438768"/>
    <lineage>
        <taxon>Eukaryota</taxon>
        <taxon>Fungi</taxon>
        <taxon>Dikarya</taxon>
        <taxon>Ascomycota</taxon>
        <taxon>Pezizomycotina</taxon>
        <taxon>Sordariomycetes</taxon>
        <taxon>Sordariomycetidae</taxon>
        <taxon>Sordariales</taxon>
        <taxon>Schizotheciaceae</taxon>
        <taxon>Echria</taxon>
    </lineage>
</organism>
<dbReference type="SUPFAM" id="SSF54001">
    <property type="entry name" value="Cysteine proteinases"/>
    <property type="match status" value="1"/>
</dbReference>
<dbReference type="Gene3D" id="3.30.200.60">
    <property type="entry name" value="Peptidase C65 Otubain, subdomain 1"/>
    <property type="match status" value="1"/>
</dbReference>
<evidence type="ECO:0000259" key="8">
    <source>
        <dbReference type="PROSITE" id="PS50802"/>
    </source>
</evidence>
<comment type="caution">
    <text evidence="9">The sequence shown here is derived from an EMBL/GenBank/DDBJ whole genome shotgun (WGS) entry which is preliminary data.</text>
</comment>
<dbReference type="EC" id="3.4.19.12" evidence="2"/>
<feature type="region of interest" description="Disordered" evidence="7">
    <location>
        <begin position="567"/>
        <end position="597"/>
    </location>
</feature>
<dbReference type="CDD" id="cd22749">
    <property type="entry name" value="Otubain_C65"/>
    <property type="match status" value="1"/>
</dbReference>
<dbReference type="Proteomes" id="UP001239445">
    <property type="component" value="Unassembled WGS sequence"/>
</dbReference>
<dbReference type="PANTHER" id="PTHR12931:SF15">
    <property type="entry name" value="UBIQUITIN THIOESTERASE OTUBAIN-LIKE"/>
    <property type="match status" value="1"/>
</dbReference>
<feature type="compositionally biased region" description="Low complexity" evidence="7">
    <location>
        <begin position="89"/>
        <end position="106"/>
    </location>
</feature>
<dbReference type="EMBL" id="MU839829">
    <property type="protein sequence ID" value="KAK1758692.1"/>
    <property type="molecule type" value="Genomic_DNA"/>
</dbReference>
<dbReference type="GO" id="GO:0071108">
    <property type="term" value="P:protein K48-linked deubiquitination"/>
    <property type="evidence" value="ECO:0007669"/>
    <property type="project" value="TreeGrafter"/>
</dbReference>
<accession>A0AAJ0BKT4</accession>
<dbReference type="GO" id="GO:0005634">
    <property type="term" value="C:nucleus"/>
    <property type="evidence" value="ECO:0007669"/>
    <property type="project" value="TreeGrafter"/>
</dbReference>
<proteinExistence type="predicted"/>
<protein>
    <recommendedName>
        <fullName evidence="2">ubiquitinyl hydrolase 1</fullName>
        <ecNumber evidence="2">3.4.19.12</ecNumber>
    </recommendedName>
</protein>
<keyword evidence="5" id="KW-0378">Hydrolase</keyword>
<dbReference type="GO" id="GO:0004843">
    <property type="term" value="F:cysteine-type deubiquitinase activity"/>
    <property type="evidence" value="ECO:0007669"/>
    <property type="project" value="UniProtKB-EC"/>
</dbReference>
<reference evidence="9" key="1">
    <citation type="submission" date="2023-06" db="EMBL/GenBank/DDBJ databases">
        <title>Genome-scale phylogeny and comparative genomics of the fungal order Sordariales.</title>
        <authorList>
            <consortium name="Lawrence Berkeley National Laboratory"/>
            <person name="Hensen N."/>
            <person name="Bonometti L."/>
            <person name="Westerberg I."/>
            <person name="Brannstrom I.O."/>
            <person name="Guillou S."/>
            <person name="Cros-Aarteil S."/>
            <person name="Calhoun S."/>
            <person name="Haridas S."/>
            <person name="Kuo A."/>
            <person name="Mondo S."/>
            <person name="Pangilinan J."/>
            <person name="Riley R."/>
            <person name="Labutti K."/>
            <person name="Andreopoulos B."/>
            <person name="Lipzen A."/>
            <person name="Chen C."/>
            <person name="Yanf M."/>
            <person name="Daum C."/>
            <person name="Ng V."/>
            <person name="Clum A."/>
            <person name="Steindorff A."/>
            <person name="Ohm R."/>
            <person name="Martin F."/>
            <person name="Silar P."/>
            <person name="Natvig D."/>
            <person name="Lalanne C."/>
            <person name="Gautier V."/>
            <person name="Ament-Velasquez S.L."/>
            <person name="Kruys A."/>
            <person name="Hutchinson M.I."/>
            <person name="Powell A.J."/>
            <person name="Barry K."/>
            <person name="Miller A.N."/>
            <person name="Grigoriev I.V."/>
            <person name="Debuchy R."/>
            <person name="Gladieux P."/>
            <person name="Thoren M.H."/>
            <person name="Johannesson H."/>
        </authorList>
    </citation>
    <scope>NUCLEOTIDE SEQUENCE</scope>
    <source>
        <strain evidence="9">PSN4</strain>
    </source>
</reference>
<keyword evidence="6" id="KW-0788">Thiol protease</keyword>
<dbReference type="AlphaFoldDB" id="A0AAJ0BKT4"/>
<dbReference type="InterPro" id="IPR038765">
    <property type="entry name" value="Papain-like_cys_pep_sf"/>
</dbReference>
<evidence type="ECO:0000256" key="4">
    <source>
        <dbReference type="ARBA" id="ARBA00022786"/>
    </source>
</evidence>
<keyword evidence="3" id="KW-0645">Protease</keyword>
<evidence type="ECO:0000256" key="1">
    <source>
        <dbReference type="ARBA" id="ARBA00000707"/>
    </source>
</evidence>
<dbReference type="PANTHER" id="PTHR12931">
    <property type="entry name" value="UBIQUITIN THIOLESTERASE PROTEIN OTUB"/>
    <property type="match status" value="1"/>
</dbReference>
<evidence type="ECO:0000256" key="2">
    <source>
        <dbReference type="ARBA" id="ARBA00012759"/>
    </source>
</evidence>
<feature type="region of interest" description="Disordered" evidence="7">
    <location>
        <begin position="86"/>
        <end position="135"/>
    </location>
</feature>
<evidence type="ECO:0000256" key="3">
    <source>
        <dbReference type="ARBA" id="ARBA00022670"/>
    </source>
</evidence>
<gene>
    <name evidence="9" type="ORF">QBC47DRAFT_149142</name>
</gene>
<evidence type="ECO:0000256" key="7">
    <source>
        <dbReference type="SAM" id="MobiDB-lite"/>
    </source>
</evidence>
<feature type="domain" description="OTU" evidence="8">
    <location>
        <begin position="202"/>
        <end position="414"/>
    </location>
</feature>